<dbReference type="EMBL" id="UFXQ01000001">
    <property type="protein sequence ID" value="STC70287.1"/>
    <property type="molecule type" value="Genomic_DNA"/>
</dbReference>
<gene>
    <name evidence="1" type="ORF">NCTC11862_02097</name>
</gene>
<dbReference type="Pfam" id="PF04328">
    <property type="entry name" value="Sel_put"/>
    <property type="match status" value="1"/>
</dbReference>
<dbReference type="InterPro" id="IPR007423">
    <property type="entry name" value="Sel_put"/>
</dbReference>
<protein>
    <submittedName>
        <fullName evidence="1">Uncharacterized small protein</fullName>
    </submittedName>
</protein>
<organism evidence="1 2">
    <name type="scientific">Corynebacterium pilosum</name>
    <dbReference type="NCBI Taxonomy" id="35756"/>
    <lineage>
        <taxon>Bacteria</taxon>
        <taxon>Bacillati</taxon>
        <taxon>Actinomycetota</taxon>
        <taxon>Actinomycetes</taxon>
        <taxon>Mycobacteriales</taxon>
        <taxon>Corynebacteriaceae</taxon>
        <taxon>Corynebacterium</taxon>
    </lineage>
</organism>
<dbReference type="RefSeq" id="WP_018580785.1">
    <property type="nucleotide sequence ID" value="NZ_LDYD01000008.1"/>
</dbReference>
<reference evidence="1 2" key="1">
    <citation type="submission" date="2018-06" db="EMBL/GenBank/DDBJ databases">
        <authorList>
            <consortium name="Pathogen Informatics"/>
            <person name="Doyle S."/>
        </authorList>
    </citation>
    <scope>NUCLEOTIDE SEQUENCE [LARGE SCALE GENOMIC DNA]</scope>
    <source>
        <strain evidence="1 2">NCTC11862</strain>
    </source>
</reference>
<keyword evidence="2" id="KW-1185">Reference proteome</keyword>
<dbReference type="AlphaFoldDB" id="A0A376CPZ9"/>
<sequence>MVHALAKATASISWYFKELMGDNDYKKYCAHLATHHPEAEVPTEREYWKRRWAHQEANPQGRCC</sequence>
<dbReference type="STRING" id="35756.GCA_001044155_02344"/>
<accession>A0A376CPZ9</accession>
<evidence type="ECO:0000313" key="2">
    <source>
        <dbReference type="Proteomes" id="UP000254467"/>
    </source>
</evidence>
<dbReference type="OrthoDB" id="3541280at2"/>
<name>A0A376CPZ9_9CORY</name>
<dbReference type="Proteomes" id="UP000254467">
    <property type="component" value="Unassembled WGS sequence"/>
</dbReference>
<evidence type="ECO:0000313" key="1">
    <source>
        <dbReference type="EMBL" id="STC70287.1"/>
    </source>
</evidence>
<proteinExistence type="predicted"/>